<keyword evidence="5" id="KW-0560">Oxidoreductase</keyword>
<evidence type="ECO:0000256" key="5">
    <source>
        <dbReference type="ARBA" id="ARBA00023002"/>
    </source>
</evidence>
<accession>A0A1Z3NB82</accession>
<protein>
    <submittedName>
        <fullName evidence="7">Esterase</fullName>
    </submittedName>
</protein>
<reference evidence="7 8" key="1">
    <citation type="submission" date="2017-04" db="EMBL/GenBank/DDBJ databases">
        <title>Whole genome sequence of Bdellovibrio bacteriovorus strain SSB218315.</title>
        <authorList>
            <person name="Oyedara O."/>
            <person name="Rodriguez-Perez M.A."/>
        </authorList>
    </citation>
    <scope>NUCLEOTIDE SEQUENCE [LARGE SCALE GENOMIC DNA]</scope>
    <source>
        <strain evidence="7 8">SSB218315</strain>
    </source>
</reference>
<comment type="cofactor">
    <cofactor evidence="1">
        <name>FAD</name>
        <dbReference type="ChEBI" id="CHEBI:57692"/>
    </cofactor>
</comment>
<feature type="domain" description="AB hydrolase-1" evidence="6">
    <location>
        <begin position="271"/>
        <end position="562"/>
    </location>
</feature>
<keyword evidence="4" id="KW-0274">FAD</keyword>
<dbReference type="RefSeq" id="WP_088566182.1">
    <property type="nucleotide sequence ID" value="NZ_CP020946.1"/>
</dbReference>
<dbReference type="Pfam" id="PF00561">
    <property type="entry name" value="Abhydrolase_1"/>
    <property type="match status" value="1"/>
</dbReference>
<dbReference type="Gene3D" id="3.40.50.1820">
    <property type="entry name" value="alpha/beta hydrolase"/>
    <property type="match status" value="1"/>
</dbReference>
<gene>
    <name evidence="7" type="ORF">B9G79_14775</name>
</gene>
<dbReference type="PANTHER" id="PTHR47470">
    <property type="entry name" value="CHOLESTEROL OXIDASE"/>
    <property type="match status" value="1"/>
</dbReference>
<dbReference type="Proteomes" id="UP000197003">
    <property type="component" value="Chromosome"/>
</dbReference>
<evidence type="ECO:0000256" key="3">
    <source>
        <dbReference type="ARBA" id="ARBA00022630"/>
    </source>
</evidence>
<evidence type="ECO:0000313" key="7">
    <source>
        <dbReference type="EMBL" id="ASD64738.1"/>
    </source>
</evidence>
<dbReference type="InterPro" id="IPR029058">
    <property type="entry name" value="AB_hydrolase_fold"/>
</dbReference>
<sequence length="600" mass="69160">MSVEVLSLEFSERMAGFFVAKKFTLQPSSPLAQSDFQKESERFDKLPFEFNLQIHVPDLAKFHADNSTPSKVSGTVTDIRFGDELPILEGHFHLFTRPAASPNMDTAKEMHYTLFFQDREEKKWTLFGFKDVIKEDAREIWEQTTTLYFYLWEGHSTYENFGEKKVQGVGILRISLKDFIKQMGSFKTNAANSLEDKEAILKYFKSFLGNLWEVYAPFIFTTSSARWNEHIYPPHTTQGVALGEKTLHPLDTRDGLSISIQRFNCGPQKDVVLLLHGLTTSTDMFIMPEHENLVNHLHGAGYTDVWSLDWRGSGRFNYNLSPHGYTIDDIAKYDIPRAVEFIRELCGNDVRIHVVAHCVGSLAFMASYAAGYVTNIASIISNSVSLTPQVRWQSMLKMMVGPEIFETVFGYAYVSPRIPYMPGRAFGKWLYWMERSLRSECREPACHMVSFMWGWGFPAVYNHRNIHPVTHRRLMDLLGGTSFHYHKHIRKMLLARHSLSFDGQINYLEKMKLQEMPPTLLISGGDNHIFPGSNKKTYEELKTTKNADRVQYKEFSQYGHQDVFMGQYCHTEVFPQLVEFLKQHSLQQTPAAEKPKLRIA</sequence>
<keyword evidence="3" id="KW-0285">Flavoprotein</keyword>
<proteinExistence type="inferred from homology"/>
<dbReference type="EMBL" id="CP020946">
    <property type="protein sequence ID" value="ASD64738.1"/>
    <property type="molecule type" value="Genomic_DNA"/>
</dbReference>
<dbReference type="GO" id="GO:0016491">
    <property type="term" value="F:oxidoreductase activity"/>
    <property type="evidence" value="ECO:0007669"/>
    <property type="project" value="UniProtKB-KW"/>
</dbReference>
<dbReference type="InterPro" id="IPR052542">
    <property type="entry name" value="Cholesterol_Oxidase"/>
</dbReference>
<dbReference type="SUPFAM" id="SSF53474">
    <property type="entry name" value="alpha/beta-Hydrolases"/>
    <property type="match status" value="1"/>
</dbReference>
<organism evidence="7 8">
    <name type="scientific">Bdellovibrio bacteriovorus</name>
    <dbReference type="NCBI Taxonomy" id="959"/>
    <lineage>
        <taxon>Bacteria</taxon>
        <taxon>Pseudomonadati</taxon>
        <taxon>Bdellovibrionota</taxon>
        <taxon>Bdellovibrionia</taxon>
        <taxon>Bdellovibrionales</taxon>
        <taxon>Pseudobdellovibrionaceae</taxon>
        <taxon>Bdellovibrio</taxon>
    </lineage>
</organism>
<dbReference type="InterPro" id="IPR000073">
    <property type="entry name" value="AB_hydrolase_1"/>
</dbReference>
<comment type="similarity">
    <text evidence="2">Belongs to the GMC oxidoreductase family.</text>
</comment>
<dbReference type="PANTHER" id="PTHR47470:SF1">
    <property type="entry name" value="FAD-DEPENDENT OXIDOREDUCTASE 2 FAD BINDING DOMAIN-CONTAINING PROTEIN"/>
    <property type="match status" value="1"/>
</dbReference>
<evidence type="ECO:0000256" key="2">
    <source>
        <dbReference type="ARBA" id="ARBA00010790"/>
    </source>
</evidence>
<dbReference type="AlphaFoldDB" id="A0A1Z3NB82"/>
<evidence type="ECO:0000313" key="8">
    <source>
        <dbReference type="Proteomes" id="UP000197003"/>
    </source>
</evidence>
<name>A0A1Z3NB82_BDEBC</name>
<evidence type="ECO:0000259" key="6">
    <source>
        <dbReference type="Pfam" id="PF00561"/>
    </source>
</evidence>
<evidence type="ECO:0000256" key="4">
    <source>
        <dbReference type="ARBA" id="ARBA00022827"/>
    </source>
</evidence>
<dbReference type="OrthoDB" id="9787779at2"/>
<evidence type="ECO:0000256" key="1">
    <source>
        <dbReference type="ARBA" id="ARBA00001974"/>
    </source>
</evidence>